<keyword evidence="1" id="KW-0812">Transmembrane</keyword>
<keyword evidence="2" id="KW-0012">Acyltransferase</keyword>
<feature type="transmembrane region" description="Helical" evidence="1">
    <location>
        <begin position="194"/>
        <end position="210"/>
    </location>
</feature>
<comment type="caution">
    <text evidence="2">The sequence shown here is derived from an EMBL/GenBank/DDBJ whole genome shotgun (WGS) entry which is preliminary data.</text>
</comment>
<evidence type="ECO:0000256" key="1">
    <source>
        <dbReference type="SAM" id="Phobius"/>
    </source>
</evidence>
<dbReference type="EMBL" id="CAHR02000052">
    <property type="protein sequence ID" value="CCG81657.1"/>
    <property type="molecule type" value="Genomic_DNA"/>
</dbReference>
<dbReference type="PANTHER" id="PTHR23028:SF134">
    <property type="entry name" value="PUTATIVE (AFU_ORTHOLOGUE AFUA_4G08520)-RELATED"/>
    <property type="match status" value="1"/>
</dbReference>
<keyword evidence="2" id="KW-0808">Transferase</keyword>
<protein>
    <submittedName>
        <fullName evidence="2">Acyltransferase</fullName>
    </submittedName>
</protein>
<accession>R4XE76</accession>
<dbReference type="GO" id="GO:0016746">
    <property type="term" value="F:acyltransferase activity"/>
    <property type="evidence" value="ECO:0007669"/>
    <property type="project" value="UniProtKB-KW"/>
</dbReference>
<feature type="transmembrane region" description="Helical" evidence="1">
    <location>
        <begin position="360"/>
        <end position="378"/>
    </location>
</feature>
<evidence type="ECO:0000313" key="3">
    <source>
        <dbReference type="Proteomes" id="UP000013776"/>
    </source>
</evidence>
<dbReference type="eggNOG" id="ENOG502RXFK">
    <property type="taxonomic scope" value="Eukaryota"/>
</dbReference>
<feature type="transmembrane region" description="Helical" evidence="1">
    <location>
        <begin position="148"/>
        <end position="166"/>
    </location>
</feature>
<feature type="transmembrane region" description="Helical" evidence="1">
    <location>
        <begin position="222"/>
        <end position="243"/>
    </location>
</feature>
<sequence length="468" mass="53301">MAAETSALTAHEDERLDESDFVGAEVEGSKVRAGWNRVVGSWDAHRNSDEPQQVVGYLEGLKGLIAFEAFLWVFMRTIVPGAVFESLSENASPPRYQSVLREVFSPLFWDGNLQASFFVIISARLVCLRFLRAKTPVSMAGTLFRRGIRLWFPTAVALMIVTVINHSDGFEAITHNAEILGNHIPEVPYKIPNAWAYFNSVFNLFWYITGTQAGVKAFPTGMLWIVPIVYQQSFTVYMVMLMFPYTTKDSRVWGLVGFIVCAWWVESWAWYSMTGLLFAEIVTNMNFIEYAKNGVALPKTQKRLSYYWVAGFFLAVGVILKYVYEDAFPNAVNDELIVHTPIYGGGLNRDYDINQPHQRVSSWFVIVGALLFIELNSFAQKLLANPVSRYFGRISFSWFLTQSAIIYTVGLQLNLRLQHIDHWTPPLAQFVTFLACLITTVACADVYTRLVDNPSKWLADWLFAWIQR</sequence>
<dbReference type="InterPro" id="IPR050879">
    <property type="entry name" value="Acyltransferase_3"/>
</dbReference>
<keyword evidence="1" id="KW-1133">Transmembrane helix</keyword>
<proteinExistence type="predicted"/>
<keyword evidence="3" id="KW-1185">Reference proteome</keyword>
<dbReference type="Proteomes" id="UP000013776">
    <property type="component" value="Unassembled WGS sequence"/>
</dbReference>
<gene>
    <name evidence="2" type="ORF">TAPDE_001472</name>
</gene>
<name>R4XE76_TAPDE</name>
<dbReference type="PANTHER" id="PTHR23028">
    <property type="entry name" value="ACETYLTRANSFERASE"/>
    <property type="match status" value="1"/>
</dbReference>
<organism evidence="2 3">
    <name type="scientific">Taphrina deformans (strain PYCC 5710 / ATCC 11124 / CBS 356.35 / IMI 108563 / JCM 9778 / NBRC 8474)</name>
    <name type="common">Peach leaf curl fungus</name>
    <name type="synonym">Lalaria deformans</name>
    <dbReference type="NCBI Taxonomy" id="1097556"/>
    <lineage>
        <taxon>Eukaryota</taxon>
        <taxon>Fungi</taxon>
        <taxon>Dikarya</taxon>
        <taxon>Ascomycota</taxon>
        <taxon>Taphrinomycotina</taxon>
        <taxon>Taphrinomycetes</taxon>
        <taxon>Taphrinales</taxon>
        <taxon>Taphrinaceae</taxon>
        <taxon>Taphrina</taxon>
    </lineage>
</organism>
<feature type="transmembrane region" description="Helical" evidence="1">
    <location>
        <begin position="390"/>
        <end position="415"/>
    </location>
</feature>
<feature type="transmembrane region" description="Helical" evidence="1">
    <location>
        <begin position="427"/>
        <end position="447"/>
    </location>
</feature>
<feature type="transmembrane region" description="Helical" evidence="1">
    <location>
        <begin position="304"/>
        <end position="324"/>
    </location>
</feature>
<reference evidence="2 3" key="1">
    <citation type="journal article" date="2013" name="MBio">
        <title>Genome sequencing of the plant pathogen Taphrina deformans, the causal agent of peach leaf curl.</title>
        <authorList>
            <person name="Cisse O.H."/>
            <person name="Almeida J.M.G.C.F."/>
            <person name="Fonseca A."/>
            <person name="Kumar A.A."/>
            <person name="Salojaervi J."/>
            <person name="Overmyer K."/>
            <person name="Hauser P.M."/>
            <person name="Pagni M."/>
        </authorList>
    </citation>
    <scope>NUCLEOTIDE SEQUENCE [LARGE SCALE GENOMIC DNA]</scope>
    <source>
        <strain evidence="3">PYCC 5710 / ATCC 11124 / CBS 356.35 / IMI 108563 / JCM 9778 / NBRC 8474</strain>
    </source>
</reference>
<dbReference type="AlphaFoldDB" id="R4XE76"/>
<evidence type="ECO:0000313" key="2">
    <source>
        <dbReference type="EMBL" id="CCG81657.1"/>
    </source>
</evidence>
<dbReference type="OrthoDB" id="3363151at2759"/>
<keyword evidence="1" id="KW-0472">Membrane</keyword>
<feature type="transmembrane region" description="Helical" evidence="1">
    <location>
        <begin position="255"/>
        <end position="283"/>
    </location>
</feature>
<dbReference type="VEuPathDB" id="FungiDB:TAPDE_001472"/>